<protein>
    <submittedName>
        <fullName evidence="1">Uncharacterized protein</fullName>
    </submittedName>
</protein>
<dbReference type="EMBL" id="AMFJ01034197">
    <property type="protein sequence ID" value="EKD29968.1"/>
    <property type="molecule type" value="Genomic_DNA"/>
</dbReference>
<dbReference type="Pfam" id="PF13310">
    <property type="entry name" value="Virulence_RhuM"/>
    <property type="match status" value="1"/>
</dbReference>
<reference evidence="1" key="1">
    <citation type="journal article" date="2012" name="Science">
        <title>Fermentation, hydrogen, and sulfur metabolism in multiple uncultivated bacterial phyla.</title>
        <authorList>
            <person name="Wrighton K.C."/>
            <person name="Thomas B.C."/>
            <person name="Sharon I."/>
            <person name="Miller C.S."/>
            <person name="Castelle C.J."/>
            <person name="VerBerkmoes N.C."/>
            <person name="Wilkins M.J."/>
            <person name="Hettich R.L."/>
            <person name="Lipton M.S."/>
            <person name="Williams K.H."/>
            <person name="Long P.E."/>
            <person name="Banfield J.F."/>
        </authorList>
    </citation>
    <scope>NUCLEOTIDE SEQUENCE [LARGE SCALE GENOMIC DNA]</scope>
</reference>
<sequence length="147" mass="17283">MDKNLQIKNTTPQIFSNFVIFQTATGKVNIDVYFQDETLWLTQKNMAELFEVNVPAISKHLKNIFETGELEENSVISILETTAEDGKQYKTKYYNLRAILAVGYRVNSGRAREFRKSPHPRPYWQNLHARSETESWEWIWAVQSHTR</sequence>
<dbReference type="InterPro" id="IPR011204">
    <property type="entry name" value="Virulence_RhuM-like"/>
</dbReference>
<gene>
    <name evidence="1" type="ORF">ACD_78C00197G0003</name>
</gene>
<comment type="caution">
    <text evidence="1">The sequence shown here is derived from an EMBL/GenBank/DDBJ whole genome shotgun (WGS) entry which is preliminary data.</text>
</comment>
<proteinExistence type="predicted"/>
<accession>K1YCC8</accession>
<dbReference type="PANTHER" id="PTHR35810">
    <property type="entry name" value="CYTOPLASMIC PROTEIN-RELATED"/>
    <property type="match status" value="1"/>
</dbReference>
<dbReference type="AlphaFoldDB" id="K1YCC8"/>
<organism evidence="1">
    <name type="scientific">uncultured bacterium</name>
    <name type="common">gcode 4</name>
    <dbReference type="NCBI Taxonomy" id="1234023"/>
    <lineage>
        <taxon>Bacteria</taxon>
        <taxon>environmental samples</taxon>
    </lineage>
</organism>
<dbReference type="PANTHER" id="PTHR35810:SF1">
    <property type="entry name" value="CYTOPLASMIC PROTEIN"/>
    <property type="match status" value="1"/>
</dbReference>
<name>K1YCC8_9BACT</name>
<evidence type="ECO:0000313" key="1">
    <source>
        <dbReference type="EMBL" id="EKD29968.1"/>
    </source>
</evidence>